<evidence type="ECO:0000259" key="5">
    <source>
        <dbReference type="PROSITE" id="PS50112"/>
    </source>
</evidence>
<comment type="caution">
    <text evidence="6">The sequence shown here is derived from an EMBL/GenBank/DDBJ whole genome shotgun (WGS) entry which is preliminary data.</text>
</comment>
<evidence type="ECO:0000313" key="7">
    <source>
        <dbReference type="Proteomes" id="UP000321832"/>
    </source>
</evidence>
<keyword evidence="3" id="KW-0597">Phosphoprotein</keyword>
<dbReference type="EMBL" id="VOPW01000001">
    <property type="protein sequence ID" value="TXC66495.1"/>
    <property type="molecule type" value="Genomic_DNA"/>
</dbReference>
<dbReference type="InterPro" id="IPR004358">
    <property type="entry name" value="Sig_transdc_His_kin-like_C"/>
</dbReference>
<dbReference type="InterPro" id="IPR003594">
    <property type="entry name" value="HATPase_dom"/>
</dbReference>
<gene>
    <name evidence="6" type="ORF">FSC37_13500</name>
</gene>
<sequence length="593" mass="63690">MLLTSALAAMTHTLVRANANAAQQVREATGKLLQEKRSVELSERRFRMLFENSMDAVLRTRPDGVILAANAAACALFGADEAEIRRLGRAGLTDLGDPRLQQLLAERERTGRVHGQLRLKRADGSLFEAEVSSSQYVDVDGQLANSLIVRDVTARERAAAQQAELSAILDATPDFVGSADPEGRLTYLNRAARKMLGLAPEADIRGLGFAHCHPDWATRAVLEVGVPHARRHGVWAGQLAIACADGREIPVSQVIICQRDAQGRVTRLSTVARDLSEIHAAQAQQRSLEARLQEAQKMESIGTLAGGVAHDFNNVLAVILGNLAIAREDLGPSHPVQPPLALVQQAATRARTLVQQILAFSRRLPQARVVQPLAPLLDEPLALLRSTLPASARLEREVADEPLYVEVDAHRVQQVLLNLCTNALQALPAQTGLIRVVVAHADGGMARLSVIDDGSGMDAATRARIFEPFFTTKPVGQGTGLGMAVVHGIVTASGGRIAIDSTPGRGTRIDVLLPLREPPAEAVSAPAPAAVAAPERGTAGGCGECILLADDDEVVGLTTEALLQRAGYRVTRAWAAAWRRWRRCARTRSAMRW</sequence>
<dbReference type="AlphaFoldDB" id="A0A5C6U413"/>
<reference evidence="6 7" key="1">
    <citation type="submission" date="2019-08" db="EMBL/GenBank/DDBJ databases">
        <authorList>
            <person name="Khan S.A."/>
            <person name="Jeon C.O."/>
            <person name="Jeong S.E."/>
        </authorList>
    </citation>
    <scope>NUCLEOTIDE SEQUENCE [LARGE SCALE GENOMIC DNA]</scope>
    <source>
        <strain evidence="7">IMCC1728</strain>
    </source>
</reference>
<dbReference type="SUPFAM" id="SSF55874">
    <property type="entry name" value="ATPase domain of HSP90 chaperone/DNA topoisomerase II/histidine kinase"/>
    <property type="match status" value="1"/>
</dbReference>
<dbReference type="Gene3D" id="3.30.450.20">
    <property type="entry name" value="PAS domain"/>
    <property type="match status" value="2"/>
</dbReference>
<dbReference type="PROSITE" id="PS50112">
    <property type="entry name" value="PAS"/>
    <property type="match status" value="2"/>
</dbReference>
<dbReference type="Gene3D" id="1.10.287.130">
    <property type="match status" value="1"/>
</dbReference>
<evidence type="ECO:0000256" key="3">
    <source>
        <dbReference type="ARBA" id="ARBA00022553"/>
    </source>
</evidence>
<dbReference type="InterPro" id="IPR001610">
    <property type="entry name" value="PAC"/>
</dbReference>
<dbReference type="PANTHER" id="PTHR43065:SF42">
    <property type="entry name" value="TWO-COMPONENT SENSOR PPRA"/>
    <property type="match status" value="1"/>
</dbReference>
<dbReference type="GO" id="GO:0000155">
    <property type="term" value="F:phosphorelay sensor kinase activity"/>
    <property type="evidence" value="ECO:0007669"/>
    <property type="project" value="InterPro"/>
</dbReference>
<dbReference type="Pfam" id="PF08448">
    <property type="entry name" value="PAS_4"/>
    <property type="match status" value="1"/>
</dbReference>
<dbReference type="Pfam" id="PF13426">
    <property type="entry name" value="PAS_9"/>
    <property type="match status" value="1"/>
</dbReference>
<dbReference type="InterPro" id="IPR013656">
    <property type="entry name" value="PAS_4"/>
</dbReference>
<evidence type="ECO:0000256" key="1">
    <source>
        <dbReference type="ARBA" id="ARBA00000085"/>
    </source>
</evidence>
<dbReference type="InterPro" id="IPR005467">
    <property type="entry name" value="His_kinase_dom"/>
</dbReference>
<dbReference type="SMART" id="SM00387">
    <property type="entry name" value="HATPase_c"/>
    <property type="match status" value="1"/>
</dbReference>
<dbReference type="SMART" id="SM00388">
    <property type="entry name" value="HisKA"/>
    <property type="match status" value="1"/>
</dbReference>
<evidence type="ECO:0000313" key="6">
    <source>
        <dbReference type="EMBL" id="TXC66495.1"/>
    </source>
</evidence>
<dbReference type="PROSITE" id="PS50109">
    <property type="entry name" value="HIS_KIN"/>
    <property type="match status" value="1"/>
</dbReference>
<evidence type="ECO:0000256" key="2">
    <source>
        <dbReference type="ARBA" id="ARBA00012438"/>
    </source>
</evidence>
<organism evidence="6 7">
    <name type="scientific">Piscinibacter aquaticus</name>
    <dbReference type="NCBI Taxonomy" id="392597"/>
    <lineage>
        <taxon>Bacteria</taxon>
        <taxon>Pseudomonadati</taxon>
        <taxon>Pseudomonadota</taxon>
        <taxon>Betaproteobacteria</taxon>
        <taxon>Burkholderiales</taxon>
        <taxon>Sphaerotilaceae</taxon>
        <taxon>Piscinibacter</taxon>
    </lineage>
</organism>
<dbReference type="CDD" id="cd00130">
    <property type="entry name" value="PAS"/>
    <property type="match status" value="1"/>
</dbReference>
<proteinExistence type="predicted"/>
<dbReference type="Pfam" id="PF00512">
    <property type="entry name" value="HisKA"/>
    <property type="match status" value="1"/>
</dbReference>
<evidence type="ECO:0000259" key="4">
    <source>
        <dbReference type="PROSITE" id="PS50109"/>
    </source>
</evidence>
<dbReference type="SUPFAM" id="SSF55785">
    <property type="entry name" value="PYP-like sensor domain (PAS domain)"/>
    <property type="match status" value="2"/>
</dbReference>
<dbReference type="InterPro" id="IPR036097">
    <property type="entry name" value="HisK_dim/P_sf"/>
</dbReference>
<protein>
    <recommendedName>
        <fullName evidence="2">histidine kinase</fullName>
        <ecNumber evidence="2">2.7.13.3</ecNumber>
    </recommendedName>
</protein>
<dbReference type="InterPro" id="IPR035965">
    <property type="entry name" value="PAS-like_dom_sf"/>
</dbReference>
<accession>A0A5C6U413</accession>
<dbReference type="SMART" id="SM00091">
    <property type="entry name" value="PAS"/>
    <property type="match status" value="2"/>
</dbReference>
<comment type="catalytic activity">
    <reaction evidence="1">
        <text>ATP + protein L-histidine = ADP + protein N-phospho-L-histidine.</text>
        <dbReference type="EC" id="2.7.13.3"/>
    </reaction>
</comment>
<dbReference type="Proteomes" id="UP000321832">
    <property type="component" value="Unassembled WGS sequence"/>
</dbReference>
<dbReference type="InterPro" id="IPR036890">
    <property type="entry name" value="HATPase_C_sf"/>
</dbReference>
<dbReference type="NCBIfam" id="TIGR00229">
    <property type="entry name" value="sensory_box"/>
    <property type="match status" value="2"/>
</dbReference>
<dbReference type="PANTHER" id="PTHR43065">
    <property type="entry name" value="SENSOR HISTIDINE KINASE"/>
    <property type="match status" value="1"/>
</dbReference>
<keyword evidence="7" id="KW-1185">Reference proteome</keyword>
<dbReference type="CDD" id="cd00082">
    <property type="entry name" value="HisKA"/>
    <property type="match status" value="1"/>
</dbReference>
<dbReference type="EC" id="2.7.13.3" evidence="2"/>
<feature type="domain" description="Histidine kinase" evidence="4">
    <location>
        <begin position="307"/>
        <end position="517"/>
    </location>
</feature>
<feature type="domain" description="PAS" evidence="5">
    <location>
        <begin position="42"/>
        <end position="84"/>
    </location>
</feature>
<dbReference type="Pfam" id="PF02518">
    <property type="entry name" value="HATPase_c"/>
    <property type="match status" value="1"/>
</dbReference>
<dbReference type="Gene3D" id="3.30.565.10">
    <property type="entry name" value="Histidine kinase-like ATPase, C-terminal domain"/>
    <property type="match status" value="1"/>
</dbReference>
<name>A0A5C6U413_9BURK</name>
<dbReference type="PRINTS" id="PR00344">
    <property type="entry name" value="BCTRLSENSOR"/>
</dbReference>
<dbReference type="InterPro" id="IPR000014">
    <property type="entry name" value="PAS"/>
</dbReference>
<dbReference type="SUPFAM" id="SSF47384">
    <property type="entry name" value="Homodimeric domain of signal transducing histidine kinase"/>
    <property type="match status" value="1"/>
</dbReference>
<feature type="domain" description="PAS" evidence="5">
    <location>
        <begin position="161"/>
        <end position="201"/>
    </location>
</feature>
<dbReference type="SMART" id="SM00086">
    <property type="entry name" value="PAC"/>
    <property type="match status" value="2"/>
</dbReference>
<dbReference type="InterPro" id="IPR003661">
    <property type="entry name" value="HisK_dim/P_dom"/>
</dbReference>